<dbReference type="Proteomes" id="UP001181046">
    <property type="component" value="Unassembled WGS sequence"/>
</dbReference>
<dbReference type="InterPro" id="IPR036634">
    <property type="entry name" value="PRD_sf"/>
</dbReference>
<dbReference type="Gene3D" id="1.10.1790.10">
    <property type="entry name" value="PRD domain"/>
    <property type="match status" value="1"/>
</dbReference>
<dbReference type="RefSeq" id="WP_137619682.1">
    <property type="nucleotide sequence ID" value="NZ_BJDX01000015.1"/>
</dbReference>
<dbReference type="PANTHER" id="PTHR36203:SF1">
    <property type="entry name" value="ASCORBATE-SPECIFIC PTS SYSTEM EIIA COMPONENT"/>
    <property type="match status" value="1"/>
</dbReference>
<evidence type="ECO:0000256" key="4">
    <source>
        <dbReference type="ARBA" id="ARBA00022553"/>
    </source>
</evidence>
<gene>
    <name evidence="16" type="ORF">P7H27_10155</name>
</gene>
<keyword evidence="5" id="KW-0808">Transferase</keyword>
<dbReference type="CDD" id="cd05568">
    <property type="entry name" value="PTS_IIB_bgl_like"/>
    <property type="match status" value="1"/>
</dbReference>
<comment type="function">
    <text evidence="9">The phosphoenolpyruvate-dependent sugar phosphotransferase system (sugar PTS), a major carbohydrate active transport system, catalyzes the phosphorylation of incoming sugar substrates concomitantly with their translocation across the cell membrane. The enzyme II UlaABC PTS system is involved in ascorbate transport.</text>
</comment>
<dbReference type="InterPro" id="IPR051351">
    <property type="entry name" value="Ascorbate-PTS_EIIA_comp"/>
</dbReference>
<dbReference type="SUPFAM" id="SSF52794">
    <property type="entry name" value="PTS system IIB component-like"/>
    <property type="match status" value="1"/>
</dbReference>
<keyword evidence="6" id="KW-0598">Phosphotransferase system</keyword>
<evidence type="ECO:0000259" key="15">
    <source>
        <dbReference type="PROSITE" id="PS51372"/>
    </source>
</evidence>
<dbReference type="Gene3D" id="3.40.930.10">
    <property type="entry name" value="Mannitol-specific EII, Chain A"/>
    <property type="match status" value="1"/>
</dbReference>
<evidence type="ECO:0000256" key="12">
    <source>
        <dbReference type="SAM" id="Coils"/>
    </source>
</evidence>
<evidence type="ECO:0000256" key="10">
    <source>
        <dbReference type="ARBA" id="ARBA00041175"/>
    </source>
</evidence>
<evidence type="ECO:0000256" key="6">
    <source>
        <dbReference type="ARBA" id="ARBA00022683"/>
    </source>
</evidence>
<evidence type="ECO:0000256" key="3">
    <source>
        <dbReference type="ARBA" id="ARBA00022490"/>
    </source>
</evidence>
<dbReference type="PANTHER" id="PTHR36203">
    <property type="entry name" value="ASCORBATE-SPECIFIC PTS SYSTEM EIIA COMPONENT"/>
    <property type="match status" value="1"/>
</dbReference>
<evidence type="ECO:0000256" key="7">
    <source>
        <dbReference type="ARBA" id="ARBA00022777"/>
    </source>
</evidence>
<dbReference type="InterPro" id="IPR036388">
    <property type="entry name" value="WH-like_DNA-bd_sf"/>
</dbReference>
<keyword evidence="4" id="KW-0597">Phosphoprotein</keyword>
<dbReference type="Pfam" id="PF00359">
    <property type="entry name" value="PTS_EIIA_2"/>
    <property type="match status" value="1"/>
</dbReference>
<keyword evidence="12" id="KW-0175">Coiled coil</keyword>
<dbReference type="InterPro" id="IPR036095">
    <property type="entry name" value="PTS_EIIB-like_sf"/>
</dbReference>
<dbReference type="PROSITE" id="PS51099">
    <property type="entry name" value="PTS_EIIB_TYPE_2"/>
    <property type="match status" value="1"/>
</dbReference>
<organism evidence="16 17">
    <name type="scientific">Enterococcus xiangfangensis</name>
    <dbReference type="NCBI Taxonomy" id="1296537"/>
    <lineage>
        <taxon>Bacteria</taxon>
        <taxon>Bacillati</taxon>
        <taxon>Bacillota</taxon>
        <taxon>Bacilli</taxon>
        <taxon>Lactobacillales</taxon>
        <taxon>Enterococcaceae</taxon>
        <taxon>Enterococcus</taxon>
    </lineage>
</organism>
<dbReference type="Pfam" id="PF05043">
    <property type="entry name" value="Mga"/>
    <property type="match status" value="1"/>
</dbReference>
<accession>A0ABU3FBT5</accession>
<dbReference type="Pfam" id="PF00874">
    <property type="entry name" value="PRD"/>
    <property type="match status" value="1"/>
</dbReference>
<feature type="domain" description="PRD" evidence="15">
    <location>
        <begin position="290"/>
        <end position="397"/>
    </location>
</feature>
<feature type="coiled-coil region" evidence="12">
    <location>
        <begin position="122"/>
        <end position="149"/>
    </location>
</feature>
<feature type="domain" description="PTS EIIB type-2" evidence="14">
    <location>
        <begin position="402"/>
        <end position="493"/>
    </location>
</feature>
<dbReference type="Gene3D" id="3.40.50.2300">
    <property type="match status" value="1"/>
</dbReference>
<dbReference type="SUPFAM" id="SSF63520">
    <property type="entry name" value="PTS-regulatory domain, PRD"/>
    <property type="match status" value="1"/>
</dbReference>
<evidence type="ECO:0000256" key="1">
    <source>
        <dbReference type="ARBA" id="ARBA00004496"/>
    </source>
</evidence>
<dbReference type="Gene3D" id="1.10.10.10">
    <property type="entry name" value="Winged helix-like DNA-binding domain superfamily/Winged helix DNA-binding domain"/>
    <property type="match status" value="1"/>
</dbReference>
<evidence type="ECO:0000256" key="5">
    <source>
        <dbReference type="ARBA" id="ARBA00022679"/>
    </source>
</evidence>
<feature type="domain" description="PTS EIIA type-2" evidence="13">
    <location>
        <begin position="551"/>
        <end position="692"/>
    </location>
</feature>
<evidence type="ECO:0000256" key="8">
    <source>
        <dbReference type="ARBA" id="ARBA00023159"/>
    </source>
</evidence>
<evidence type="ECO:0000313" key="17">
    <source>
        <dbReference type="Proteomes" id="UP001181046"/>
    </source>
</evidence>
<proteinExistence type="predicted"/>
<dbReference type="InterPro" id="IPR002178">
    <property type="entry name" value="PTS_EIIA_type-2_dom"/>
</dbReference>
<sequence length="696" mass="81616">MVMIDQRTRLLMKKLIEKPINSQQNLMDQLSLSKSQIDYALEKASAVLTEAGLEPLFIDNLNVELSEENKNYFLTLFSQKKIYDYYELSSEERKKYIFLMLLFHYKEYLSLNHFIQVLKVGKTTFTRDIKKVEEELKNHNLEIIYTRKEGYQLVGDEAKIRYHLMRMILEDSSLGDNLFLYNYFLSQESEIDVNEISKIIKELMDQFNIKLVENRFNEFSYMLIFLVPRLSKNWTEFYTKYNYQTFFKMQEYQFSVALLKSFNITNEYASLYVCGWILGMAMGTADQTIPDYSIINELVERIFNRFEMLSGVRFRDKQSAKKQLFSHFRPAYYRLFFHLPIVNYLHEKILVEFPDLFEIVKETMRPIEVLFGTDIPDEEITFLTIHFASLLDDYDEYPVRQKVGLIVCPNGIGSSAIIYNELKNIFPEMILIGPVETNELTTVTENYDMIFTTVPNIRLYSQKKPIYVVNPIMSIDEKYHLIHEIQNTSDISPRRYKTEELLEIIDKYADIKDKEQLGKALESYLHENRSSKSKGNVKAKATVNSELNLLDILKPEYIQLDVMTRSWEEAFYVAATPLVDAGVFGRRYIDTIIQTTRREGPYMVIMDKVALPHARPEDGTKKVGLGITVLKNEIKVMGKTPIKYIFTLSAVDNKKHLAAIAELVSLLDKKEFFNILDHSNQSTEVYHWLEKELAKV</sequence>
<dbReference type="InterPro" id="IPR016152">
    <property type="entry name" value="PTrfase/Anion_transptr"/>
</dbReference>
<protein>
    <recommendedName>
        <fullName evidence="10">Ascorbate-specific PTS system EIIA component</fullName>
    </recommendedName>
    <alternativeName>
        <fullName evidence="11">Ascorbate-specific phosphotransferase enzyme IIA component</fullName>
    </alternativeName>
</protein>
<keyword evidence="3" id="KW-0963">Cytoplasm</keyword>
<dbReference type="SUPFAM" id="SSF55804">
    <property type="entry name" value="Phoshotransferase/anion transport protein"/>
    <property type="match status" value="1"/>
</dbReference>
<keyword evidence="8" id="KW-0010">Activator</keyword>
<evidence type="ECO:0000256" key="11">
    <source>
        <dbReference type="ARBA" id="ARBA00042072"/>
    </source>
</evidence>
<keyword evidence="7" id="KW-0418">Kinase</keyword>
<dbReference type="EMBL" id="JARQAJ010000006">
    <property type="protein sequence ID" value="MDT2760124.1"/>
    <property type="molecule type" value="Genomic_DNA"/>
</dbReference>
<dbReference type="PROSITE" id="PS51372">
    <property type="entry name" value="PRD_2"/>
    <property type="match status" value="1"/>
</dbReference>
<dbReference type="InterPro" id="IPR011608">
    <property type="entry name" value="PRD"/>
</dbReference>
<dbReference type="PROSITE" id="PS51094">
    <property type="entry name" value="PTS_EIIA_TYPE_2"/>
    <property type="match status" value="1"/>
</dbReference>
<comment type="subcellular location">
    <subcellularLocation>
        <location evidence="1">Cytoplasm</location>
    </subcellularLocation>
</comment>
<name>A0ABU3FBT5_9ENTE</name>
<evidence type="ECO:0000259" key="14">
    <source>
        <dbReference type="PROSITE" id="PS51099"/>
    </source>
</evidence>
<dbReference type="CDD" id="cd00211">
    <property type="entry name" value="PTS_IIA_fru"/>
    <property type="match status" value="1"/>
</dbReference>
<evidence type="ECO:0000259" key="13">
    <source>
        <dbReference type="PROSITE" id="PS51094"/>
    </source>
</evidence>
<dbReference type="InterPro" id="IPR007737">
    <property type="entry name" value="Mga_HTH"/>
</dbReference>
<keyword evidence="17" id="KW-1185">Reference proteome</keyword>
<keyword evidence="2" id="KW-0813">Transport</keyword>
<comment type="caution">
    <text evidence="16">The sequence shown here is derived from an EMBL/GenBank/DDBJ whole genome shotgun (WGS) entry which is preliminary data.</text>
</comment>
<reference evidence="16" key="1">
    <citation type="submission" date="2023-03" db="EMBL/GenBank/DDBJ databases">
        <authorList>
            <person name="Shen W."/>
            <person name="Cai J."/>
        </authorList>
    </citation>
    <scope>NUCLEOTIDE SEQUENCE</scope>
    <source>
        <strain evidence="16">P66-3</strain>
    </source>
</reference>
<evidence type="ECO:0000256" key="2">
    <source>
        <dbReference type="ARBA" id="ARBA00022448"/>
    </source>
</evidence>
<evidence type="ECO:0000313" key="16">
    <source>
        <dbReference type="EMBL" id="MDT2760124.1"/>
    </source>
</evidence>
<evidence type="ECO:0000256" key="9">
    <source>
        <dbReference type="ARBA" id="ARBA00037387"/>
    </source>
</evidence>
<dbReference type="InterPro" id="IPR013011">
    <property type="entry name" value="PTS_EIIB_2"/>
</dbReference>